<reference evidence="1 2" key="1">
    <citation type="submission" date="2013-01" db="EMBL/GenBank/DDBJ databases">
        <authorList>
            <person name="Bench S."/>
        </authorList>
    </citation>
    <scope>NUCLEOTIDE SEQUENCE [LARGE SCALE GENOMIC DNA]</scope>
    <source>
        <strain evidence="1 2">WH 0401</strain>
    </source>
</reference>
<dbReference type="Proteomes" id="UP000018198">
    <property type="component" value="Unassembled WGS sequence"/>
</dbReference>
<evidence type="ECO:0000313" key="1">
    <source>
        <dbReference type="EMBL" id="CCQ60596.1"/>
    </source>
</evidence>
<dbReference type="EMBL" id="CAQM01000170">
    <property type="protein sequence ID" value="CCQ60596.1"/>
    <property type="molecule type" value="Genomic_DNA"/>
</dbReference>
<evidence type="ECO:0000313" key="2">
    <source>
        <dbReference type="Proteomes" id="UP000018198"/>
    </source>
</evidence>
<reference evidence="1 2" key="2">
    <citation type="submission" date="2013-09" db="EMBL/GenBank/DDBJ databases">
        <title>Whole genome comparison of six Crocosphaera watsonii strains with differing phenotypes.</title>
        <authorList>
            <person name="Bench S.R."/>
            <person name="Heller P."/>
            <person name="Frank I."/>
            <person name="Arciniega M."/>
            <person name="Shilova I.N."/>
            <person name="Zehr J.P."/>
        </authorList>
    </citation>
    <scope>NUCLEOTIDE SEQUENCE [LARGE SCALE GENOMIC DNA]</scope>
    <source>
        <strain evidence="1 2">WH 0401</strain>
    </source>
</reference>
<gene>
    <name evidence="1" type="ORF">CWATWH0401_2984</name>
</gene>
<organism evidence="1 2">
    <name type="scientific">Crocosphaera watsonii WH 0401</name>
    <dbReference type="NCBI Taxonomy" id="555881"/>
    <lineage>
        <taxon>Bacteria</taxon>
        <taxon>Bacillati</taxon>
        <taxon>Cyanobacteriota</taxon>
        <taxon>Cyanophyceae</taxon>
        <taxon>Oscillatoriophycideae</taxon>
        <taxon>Chroococcales</taxon>
        <taxon>Aphanothecaceae</taxon>
        <taxon>Crocosphaera</taxon>
    </lineage>
</organism>
<sequence>MYLKDILLENVASIDFLDVTYLLMMMEHHNLFYCWGKWFRKKYFLILYC</sequence>
<dbReference type="AlphaFoldDB" id="T2J609"/>
<protein>
    <submittedName>
        <fullName evidence="1">Uncharacterized protein</fullName>
    </submittedName>
</protein>
<comment type="caution">
    <text evidence="1">The sequence shown here is derived from an EMBL/GenBank/DDBJ whole genome shotgun (WGS) entry which is preliminary data.</text>
</comment>
<proteinExistence type="predicted"/>
<accession>T2J609</accession>
<name>T2J609_CROWT</name>